<dbReference type="Proteomes" id="UP000249166">
    <property type="component" value="Unassembled WGS sequence"/>
</dbReference>
<dbReference type="PROSITE" id="PS50893">
    <property type="entry name" value="ABC_TRANSPORTER_2"/>
    <property type="match status" value="2"/>
</dbReference>
<evidence type="ECO:0000256" key="8">
    <source>
        <dbReference type="ARBA" id="ARBA00023136"/>
    </source>
</evidence>
<evidence type="ECO:0000256" key="1">
    <source>
        <dbReference type="ARBA" id="ARBA00004202"/>
    </source>
</evidence>
<dbReference type="PROSITE" id="PS00211">
    <property type="entry name" value="ABC_TRANSPORTER_1"/>
    <property type="match status" value="1"/>
</dbReference>
<dbReference type="GO" id="GO:0016887">
    <property type="term" value="F:ATP hydrolysis activity"/>
    <property type="evidence" value="ECO:0007669"/>
    <property type="project" value="InterPro"/>
</dbReference>
<feature type="domain" description="ABC transporter" evidence="9">
    <location>
        <begin position="23"/>
        <end position="259"/>
    </location>
</feature>
<accession>A0A328HPD0</accession>
<feature type="domain" description="ABC transporter" evidence="9">
    <location>
        <begin position="284"/>
        <end position="526"/>
    </location>
</feature>
<evidence type="ECO:0000256" key="7">
    <source>
        <dbReference type="ARBA" id="ARBA00022967"/>
    </source>
</evidence>
<evidence type="ECO:0000259" key="9">
    <source>
        <dbReference type="PROSITE" id="PS50893"/>
    </source>
</evidence>
<dbReference type="Gene3D" id="3.40.50.300">
    <property type="entry name" value="P-loop containing nucleotide triphosphate hydrolases"/>
    <property type="match status" value="2"/>
</dbReference>
<protein>
    <submittedName>
        <fullName evidence="10">Sugar ABC transporter ATP-binding protein</fullName>
    </submittedName>
</protein>
<dbReference type="GO" id="GO:0005524">
    <property type="term" value="F:ATP binding"/>
    <property type="evidence" value="ECO:0007669"/>
    <property type="project" value="UniProtKB-KW"/>
</dbReference>
<dbReference type="InterPro" id="IPR050107">
    <property type="entry name" value="ABC_carbohydrate_import_ATPase"/>
</dbReference>
<dbReference type="AlphaFoldDB" id="A0A328HPD0"/>
<dbReference type="PANTHER" id="PTHR43790">
    <property type="entry name" value="CARBOHYDRATE TRANSPORT ATP-BINDING PROTEIN MG119-RELATED"/>
    <property type="match status" value="1"/>
</dbReference>
<keyword evidence="4" id="KW-0677">Repeat</keyword>
<dbReference type="SUPFAM" id="SSF52540">
    <property type="entry name" value="P-loop containing nucleoside triphosphate hydrolases"/>
    <property type="match status" value="2"/>
</dbReference>
<dbReference type="Pfam" id="PF00005">
    <property type="entry name" value="ABC_tran"/>
    <property type="match status" value="2"/>
</dbReference>
<proteinExistence type="predicted"/>
<evidence type="ECO:0000256" key="6">
    <source>
        <dbReference type="ARBA" id="ARBA00022840"/>
    </source>
</evidence>
<evidence type="ECO:0000313" key="10">
    <source>
        <dbReference type="EMBL" id="RAM38873.1"/>
    </source>
</evidence>
<comment type="subcellular location">
    <subcellularLocation>
        <location evidence="1">Cell membrane</location>
        <topology evidence="1">Peripheral membrane protein</topology>
    </subcellularLocation>
</comment>
<dbReference type="EMBL" id="QLNP01000032">
    <property type="protein sequence ID" value="RAM38873.1"/>
    <property type="molecule type" value="Genomic_DNA"/>
</dbReference>
<dbReference type="InterPro" id="IPR027417">
    <property type="entry name" value="P-loop_NTPase"/>
</dbReference>
<sequence length="534" mass="57493">MTLEAGHNHVGAVAVKGRDETLIKVTQVSKKFGGVHALKGIDLEVNAGEVNALLGENGAGKSTLIKIIAGAMTADGGSIEIAGREHSFKSPAESRAAGLAVVYQELSLIPSLSVAANLFLGREPRNRLGLVNRRKLLRDADEFLDSYGFPLDSKARVSDLPFAYRQMTEISKALIGDVRVLVLDEPTSALTSGEEEILFSAVERVTARGVGVIYVTHRLKEVFRISHRVTILRDGRNAATMLTKDVDMDKLVAEIVGPNHNGLKTAVASDNTLSQPGHGNGVSSSSSPIFQLKAVSNDRLRGVDLEVREGEIHGLAGSIGSGRTEILETVFGLRKIKAGTMSMDGKEVSIKSPYEAIAKGIALAPEDRHEEGLILDQTIEQNLALPRLKGLTRYGWFLRKASKAQANLAMQTLSVKAPASSVRVKNLSGGNQQKVVFAKWFPPVPKLLLLDEPTVGVDVGAREEIYGVVRDIARSGSAVLVASSDLLELMILCDRISIVADGRVVTTVNRSELIGEEELHRLIQQSHSFSKELS</sequence>
<keyword evidence="7" id="KW-1278">Translocase</keyword>
<dbReference type="InterPro" id="IPR003439">
    <property type="entry name" value="ABC_transporter-like_ATP-bd"/>
</dbReference>
<dbReference type="OrthoDB" id="39350at2"/>
<dbReference type="InterPro" id="IPR003593">
    <property type="entry name" value="AAA+_ATPase"/>
</dbReference>
<evidence type="ECO:0000313" key="11">
    <source>
        <dbReference type="Proteomes" id="UP000249166"/>
    </source>
</evidence>
<dbReference type="InterPro" id="IPR017871">
    <property type="entry name" value="ABC_transporter-like_CS"/>
</dbReference>
<dbReference type="RefSeq" id="WP_111902419.1">
    <property type="nucleotide sequence ID" value="NZ_QLNP01000032.1"/>
</dbReference>
<gene>
    <name evidence="10" type="ORF">DBZ45_02610</name>
</gene>
<name>A0A328HPD0_ARTGO</name>
<dbReference type="CDD" id="cd03215">
    <property type="entry name" value="ABC_Carb_Monos_II"/>
    <property type="match status" value="1"/>
</dbReference>
<keyword evidence="5" id="KW-0547">Nucleotide-binding</keyword>
<dbReference type="PANTHER" id="PTHR43790:SF9">
    <property type="entry name" value="GALACTOFURANOSE TRANSPORTER ATP-BINDING PROTEIN YTFR"/>
    <property type="match status" value="1"/>
</dbReference>
<dbReference type="CDD" id="cd03216">
    <property type="entry name" value="ABC_Carb_Monos_I"/>
    <property type="match status" value="1"/>
</dbReference>
<evidence type="ECO:0000256" key="5">
    <source>
        <dbReference type="ARBA" id="ARBA00022741"/>
    </source>
</evidence>
<evidence type="ECO:0000256" key="2">
    <source>
        <dbReference type="ARBA" id="ARBA00022448"/>
    </source>
</evidence>
<evidence type="ECO:0000256" key="4">
    <source>
        <dbReference type="ARBA" id="ARBA00022737"/>
    </source>
</evidence>
<keyword evidence="6 10" id="KW-0067">ATP-binding</keyword>
<reference evidence="10 11" key="1">
    <citation type="submission" date="2018-04" db="EMBL/GenBank/DDBJ databases">
        <title>Bacteria isolated from cave deposits of Manipur.</title>
        <authorList>
            <person name="Sahoo D."/>
            <person name="Sarangthem I."/>
            <person name="Nandeibam J."/>
        </authorList>
    </citation>
    <scope>NUCLEOTIDE SEQUENCE [LARGE SCALE GENOMIC DNA]</scope>
    <source>
        <strain evidence="11">mrc11</strain>
    </source>
</reference>
<comment type="caution">
    <text evidence="10">The sequence shown here is derived from an EMBL/GenBank/DDBJ whole genome shotgun (WGS) entry which is preliminary data.</text>
</comment>
<dbReference type="FunFam" id="3.40.50.300:FF:000127">
    <property type="entry name" value="Ribose import ATP-binding protein RbsA"/>
    <property type="match status" value="1"/>
</dbReference>
<evidence type="ECO:0000256" key="3">
    <source>
        <dbReference type="ARBA" id="ARBA00022475"/>
    </source>
</evidence>
<keyword evidence="3" id="KW-1003">Cell membrane</keyword>
<keyword evidence="2" id="KW-0813">Transport</keyword>
<dbReference type="GO" id="GO:0005886">
    <property type="term" value="C:plasma membrane"/>
    <property type="evidence" value="ECO:0007669"/>
    <property type="project" value="UniProtKB-SubCell"/>
</dbReference>
<dbReference type="SMART" id="SM00382">
    <property type="entry name" value="AAA"/>
    <property type="match status" value="2"/>
</dbReference>
<keyword evidence="8" id="KW-0472">Membrane</keyword>
<organism evidence="10 11">
    <name type="scientific">Arthrobacter globiformis</name>
    <dbReference type="NCBI Taxonomy" id="1665"/>
    <lineage>
        <taxon>Bacteria</taxon>
        <taxon>Bacillati</taxon>
        <taxon>Actinomycetota</taxon>
        <taxon>Actinomycetes</taxon>
        <taxon>Micrococcales</taxon>
        <taxon>Micrococcaceae</taxon>
        <taxon>Arthrobacter</taxon>
    </lineage>
</organism>